<dbReference type="InterPro" id="IPR045900">
    <property type="entry name" value="Peroxisomal_Ade_carrier"/>
</dbReference>
<dbReference type="Proteomes" id="UP001064489">
    <property type="component" value="Chromosome 4"/>
</dbReference>
<keyword evidence="5" id="KW-0677">Repeat</keyword>
<dbReference type="PANTHER" id="PTHR46650">
    <property type="entry name" value="PEROXISOMAL ADENINE NUCLEOTIDE TRANSPORTER 1"/>
    <property type="match status" value="1"/>
</dbReference>
<protein>
    <submittedName>
        <fullName evidence="8">Uncharacterized protein</fullName>
    </submittedName>
</protein>
<dbReference type="GO" id="GO:0005778">
    <property type="term" value="C:peroxisomal membrane"/>
    <property type="evidence" value="ECO:0007669"/>
    <property type="project" value="TreeGrafter"/>
</dbReference>
<evidence type="ECO:0000256" key="2">
    <source>
        <dbReference type="ARBA" id="ARBA00006375"/>
    </source>
</evidence>
<keyword evidence="9" id="KW-1185">Reference proteome</keyword>
<gene>
    <name evidence="8" type="ORF">LWI28_028937</name>
</gene>
<evidence type="ECO:0000313" key="8">
    <source>
        <dbReference type="EMBL" id="KAI9182792.1"/>
    </source>
</evidence>
<organism evidence="8 9">
    <name type="scientific">Acer negundo</name>
    <name type="common">Box elder</name>
    <dbReference type="NCBI Taxonomy" id="4023"/>
    <lineage>
        <taxon>Eukaryota</taxon>
        <taxon>Viridiplantae</taxon>
        <taxon>Streptophyta</taxon>
        <taxon>Embryophyta</taxon>
        <taxon>Tracheophyta</taxon>
        <taxon>Spermatophyta</taxon>
        <taxon>Magnoliopsida</taxon>
        <taxon>eudicotyledons</taxon>
        <taxon>Gunneridae</taxon>
        <taxon>Pentapetalae</taxon>
        <taxon>rosids</taxon>
        <taxon>malvids</taxon>
        <taxon>Sapindales</taxon>
        <taxon>Sapindaceae</taxon>
        <taxon>Hippocastanoideae</taxon>
        <taxon>Acereae</taxon>
        <taxon>Acer</taxon>
    </lineage>
</organism>
<reference evidence="8" key="2">
    <citation type="submission" date="2023-02" db="EMBL/GenBank/DDBJ databases">
        <authorList>
            <person name="Swenson N.G."/>
            <person name="Wegrzyn J.L."/>
            <person name="Mcevoy S.L."/>
        </authorList>
    </citation>
    <scope>NUCLEOTIDE SEQUENCE</scope>
    <source>
        <strain evidence="8">91603</strain>
        <tissue evidence="8">Leaf</tissue>
    </source>
</reference>
<evidence type="ECO:0000256" key="5">
    <source>
        <dbReference type="ARBA" id="ARBA00022737"/>
    </source>
</evidence>
<dbReference type="SUPFAM" id="SSF103506">
    <property type="entry name" value="Mitochondrial carrier"/>
    <property type="match status" value="1"/>
</dbReference>
<dbReference type="GO" id="GO:0015217">
    <property type="term" value="F:ADP transmembrane transporter activity"/>
    <property type="evidence" value="ECO:0007669"/>
    <property type="project" value="InterPro"/>
</dbReference>
<comment type="similarity">
    <text evidence="2">Belongs to the mitochondrial carrier (TC 2.A.29) family.</text>
</comment>
<name>A0AAD5J358_ACENE</name>
<evidence type="ECO:0000256" key="3">
    <source>
        <dbReference type="ARBA" id="ARBA00022448"/>
    </source>
</evidence>
<comment type="subcellular location">
    <subcellularLocation>
        <location evidence="1">Membrane</location>
    </subcellularLocation>
</comment>
<dbReference type="GO" id="GO:0005347">
    <property type="term" value="F:ATP transmembrane transporter activity"/>
    <property type="evidence" value="ECO:0007669"/>
    <property type="project" value="InterPro"/>
</dbReference>
<dbReference type="GO" id="GO:0006635">
    <property type="term" value="P:fatty acid beta-oxidation"/>
    <property type="evidence" value="ECO:0007669"/>
    <property type="project" value="InterPro"/>
</dbReference>
<dbReference type="PANTHER" id="PTHR46650:SF4">
    <property type="entry name" value="PEROXISOMAL ADENINE NUCLEOTIDE CARRIER 1"/>
    <property type="match status" value="1"/>
</dbReference>
<dbReference type="EMBL" id="JAJSOW010000101">
    <property type="protein sequence ID" value="KAI9182792.1"/>
    <property type="molecule type" value="Genomic_DNA"/>
</dbReference>
<reference evidence="8" key="1">
    <citation type="journal article" date="2022" name="Plant J.">
        <title>Strategies of tolerance reflected in two North American maple genomes.</title>
        <authorList>
            <person name="McEvoy S.L."/>
            <person name="Sezen U.U."/>
            <person name="Trouern-Trend A."/>
            <person name="McMahon S.M."/>
            <person name="Schaberg P.G."/>
            <person name="Yang J."/>
            <person name="Wegrzyn J.L."/>
            <person name="Swenson N.G."/>
        </authorList>
    </citation>
    <scope>NUCLEOTIDE SEQUENCE</scope>
    <source>
        <strain evidence="8">91603</strain>
    </source>
</reference>
<proteinExistence type="inferred from homology"/>
<dbReference type="AlphaFoldDB" id="A0AAD5J358"/>
<evidence type="ECO:0000256" key="1">
    <source>
        <dbReference type="ARBA" id="ARBA00004370"/>
    </source>
</evidence>
<comment type="caution">
    <text evidence="8">The sequence shown here is derived from an EMBL/GenBank/DDBJ whole genome shotgun (WGS) entry which is preliminary data.</text>
</comment>
<sequence>MQTSIYLLLTSNPSIQYTVFDQLKRRLLKQARVHLQWPFLPSRLLCLVQFQRASPLLHVPQLVIQAADPNDDETKKARPRARKTLPGVAHAIFKREGILGFFKGPQAQILKNVLSVSFDDQGETYLNNLGSHTCNPKVSIADKG</sequence>
<dbReference type="InterPro" id="IPR023395">
    <property type="entry name" value="MCP_dom_sf"/>
</dbReference>
<keyword evidence="7" id="KW-0472">Membrane</keyword>
<dbReference type="GO" id="GO:0007031">
    <property type="term" value="P:peroxisome organization"/>
    <property type="evidence" value="ECO:0007669"/>
    <property type="project" value="TreeGrafter"/>
</dbReference>
<keyword evidence="6" id="KW-1133">Transmembrane helix</keyword>
<keyword evidence="4" id="KW-0812">Transmembrane</keyword>
<evidence type="ECO:0000256" key="4">
    <source>
        <dbReference type="ARBA" id="ARBA00022692"/>
    </source>
</evidence>
<evidence type="ECO:0000256" key="7">
    <source>
        <dbReference type="ARBA" id="ARBA00023136"/>
    </source>
</evidence>
<evidence type="ECO:0000256" key="6">
    <source>
        <dbReference type="ARBA" id="ARBA00022989"/>
    </source>
</evidence>
<accession>A0AAD5J358</accession>
<evidence type="ECO:0000313" key="9">
    <source>
        <dbReference type="Proteomes" id="UP001064489"/>
    </source>
</evidence>
<keyword evidence="3" id="KW-0813">Transport</keyword>